<feature type="compositionally biased region" description="Polar residues" evidence="1">
    <location>
        <begin position="262"/>
        <end position="277"/>
    </location>
</feature>
<keyword evidence="3" id="KW-1185">Reference proteome</keyword>
<sequence>MNSSNGKWAAFSSVPAGMDATFCFKSEEVTTICGNSLCANPATAQYECKCPDDGSSLITEFGIEKCVDPTPPCEVDDPCIAPAVCRNAFDSAFCECPDEGVTKFLSSDGISCEIIDPCSTGLHNCNHPSLECVPTQIAGEYKCENIFECPCEMDCLNPPCLDLADCSGLGSLTLCPEIDCTSIGTYKGQYRCPVGKNGNCGFGGLDQPVEAPVPIAGVSKRNSATSLTSSTSSRSKLDLSDIGINKKTSPEPEKKPLPASSPERNLSSPPANMQSSVRRIVVKPPEPLSTVSDYLKPVPKKSSPTPEEIPEDRSEIESIASSYTETTITPSSSDTDSKDNEDSRLSDQSDKTTSSLGKFSLS</sequence>
<dbReference type="Proteomes" id="UP001158576">
    <property type="component" value="Chromosome 1"/>
</dbReference>
<evidence type="ECO:0000313" key="3">
    <source>
        <dbReference type="Proteomes" id="UP001158576"/>
    </source>
</evidence>
<organism evidence="2 3">
    <name type="scientific">Oikopleura dioica</name>
    <name type="common">Tunicate</name>
    <dbReference type="NCBI Taxonomy" id="34765"/>
    <lineage>
        <taxon>Eukaryota</taxon>
        <taxon>Metazoa</taxon>
        <taxon>Chordata</taxon>
        <taxon>Tunicata</taxon>
        <taxon>Appendicularia</taxon>
        <taxon>Copelata</taxon>
        <taxon>Oikopleuridae</taxon>
        <taxon>Oikopleura</taxon>
    </lineage>
</organism>
<accession>A0ABN7SU68</accession>
<dbReference type="EMBL" id="OU015566">
    <property type="protein sequence ID" value="CAG5104650.1"/>
    <property type="molecule type" value="Genomic_DNA"/>
</dbReference>
<proteinExistence type="predicted"/>
<gene>
    <name evidence="2" type="ORF">OKIOD_LOCUS10186</name>
</gene>
<feature type="region of interest" description="Disordered" evidence="1">
    <location>
        <begin position="221"/>
        <end position="362"/>
    </location>
</feature>
<feature type="compositionally biased region" description="Polar residues" evidence="1">
    <location>
        <begin position="351"/>
        <end position="362"/>
    </location>
</feature>
<feature type="compositionally biased region" description="Basic and acidic residues" evidence="1">
    <location>
        <begin position="335"/>
        <end position="350"/>
    </location>
</feature>
<feature type="compositionally biased region" description="Low complexity" evidence="1">
    <location>
        <begin position="324"/>
        <end position="334"/>
    </location>
</feature>
<feature type="compositionally biased region" description="Low complexity" evidence="1">
    <location>
        <begin position="223"/>
        <end position="234"/>
    </location>
</feature>
<evidence type="ECO:0000313" key="2">
    <source>
        <dbReference type="EMBL" id="CAG5104650.1"/>
    </source>
</evidence>
<name>A0ABN7SU68_OIKDI</name>
<evidence type="ECO:0000256" key="1">
    <source>
        <dbReference type="SAM" id="MobiDB-lite"/>
    </source>
</evidence>
<reference evidence="2 3" key="1">
    <citation type="submission" date="2021-04" db="EMBL/GenBank/DDBJ databases">
        <authorList>
            <person name="Bliznina A."/>
        </authorList>
    </citation>
    <scope>NUCLEOTIDE SEQUENCE [LARGE SCALE GENOMIC DNA]</scope>
</reference>
<protein>
    <submittedName>
        <fullName evidence="2">Oidioi.mRNA.OKI2018_I69.chr1.g1421.t1.cds</fullName>
    </submittedName>
</protein>